<feature type="region of interest" description="Disordered" evidence="1">
    <location>
        <begin position="1"/>
        <end position="22"/>
    </location>
</feature>
<sequence>MSKTSTPSSLGETLTTRTSPVKKGHRDVLLAHGLVIMCQRLSRPRGFFREPPTSVILILQAQLLESDRTFYHPDFRLPMLS</sequence>
<evidence type="ECO:0000313" key="2">
    <source>
        <dbReference type="EMBL" id="TGJ66910.1"/>
    </source>
</evidence>
<reference evidence="2 3" key="1">
    <citation type="submission" date="2019-03" db="EMBL/GenBank/DDBJ databases">
        <title>Nematode-trapping fungi genome.</title>
        <authorList>
            <person name="Vidal-Diez De Ulzurrun G."/>
        </authorList>
    </citation>
    <scope>NUCLEOTIDE SEQUENCE [LARGE SCALE GENOMIC DNA]</scope>
    <source>
        <strain evidence="2 3">TWF154</strain>
    </source>
</reference>
<dbReference type="EMBL" id="SOZJ01000005">
    <property type="protein sequence ID" value="TGJ66910.1"/>
    <property type="molecule type" value="Genomic_DNA"/>
</dbReference>
<dbReference type="AlphaFoldDB" id="A0A8H2DU34"/>
<feature type="compositionally biased region" description="Polar residues" evidence="1">
    <location>
        <begin position="1"/>
        <end position="19"/>
    </location>
</feature>
<gene>
    <name evidence="2" type="ORF">EYR41_008500</name>
</gene>
<dbReference type="Proteomes" id="UP000297595">
    <property type="component" value="Unassembled WGS sequence"/>
</dbReference>
<proteinExistence type="predicted"/>
<comment type="caution">
    <text evidence="2">The sequence shown here is derived from an EMBL/GenBank/DDBJ whole genome shotgun (WGS) entry which is preliminary data.</text>
</comment>
<protein>
    <submittedName>
        <fullName evidence="2">Uncharacterized protein</fullName>
    </submittedName>
</protein>
<evidence type="ECO:0000313" key="3">
    <source>
        <dbReference type="Proteomes" id="UP000297595"/>
    </source>
</evidence>
<accession>A0A8H2DU34</accession>
<evidence type="ECO:0000256" key="1">
    <source>
        <dbReference type="SAM" id="MobiDB-lite"/>
    </source>
</evidence>
<name>A0A8H2DU34_ORBOL</name>
<organism evidence="2 3">
    <name type="scientific">Orbilia oligospora</name>
    <name type="common">Nematode-trapping fungus</name>
    <name type="synonym">Arthrobotrys oligospora</name>
    <dbReference type="NCBI Taxonomy" id="2813651"/>
    <lineage>
        <taxon>Eukaryota</taxon>
        <taxon>Fungi</taxon>
        <taxon>Dikarya</taxon>
        <taxon>Ascomycota</taxon>
        <taxon>Pezizomycotina</taxon>
        <taxon>Orbiliomycetes</taxon>
        <taxon>Orbiliales</taxon>
        <taxon>Orbiliaceae</taxon>
        <taxon>Orbilia</taxon>
    </lineage>
</organism>